<dbReference type="PANTHER" id="PTHR34949:SF3">
    <property type="entry name" value="OS08G0244100 PROTEIN"/>
    <property type="match status" value="1"/>
</dbReference>
<sequence length="130" mass="14815">MCLVISEPGCCCAMRNASIFFLGTKLEDFERKVSLSHEKYPSGENTITRHREFIAAILNRISLIENETNGSLLQEGNQPLRWIQLDEKERDVFEIFLSISPRNLHGKKGKIHGHESALGFKETVTINKDK</sequence>
<dbReference type="Proteomes" id="UP000243459">
    <property type="component" value="Chromosome 3"/>
</dbReference>
<evidence type="ECO:0000313" key="1">
    <source>
        <dbReference type="EMBL" id="ONK75599.1"/>
    </source>
</evidence>
<protein>
    <submittedName>
        <fullName evidence="1">Uncharacterized protein</fullName>
    </submittedName>
</protein>
<dbReference type="PANTHER" id="PTHR34949">
    <property type="entry name" value="OS05G0443700 PROTEIN"/>
    <property type="match status" value="1"/>
</dbReference>
<gene>
    <name evidence="1" type="ORF">A4U43_C03F18590</name>
</gene>
<keyword evidence="2" id="KW-1185">Reference proteome</keyword>
<accession>A0A5P1FFG5</accession>
<organism evidence="1 2">
    <name type="scientific">Asparagus officinalis</name>
    <name type="common">Garden asparagus</name>
    <dbReference type="NCBI Taxonomy" id="4686"/>
    <lineage>
        <taxon>Eukaryota</taxon>
        <taxon>Viridiplantae</taxon>
        <taxon>Streptophyta</taxon>
        <taxon>Embryophyta</taxon>
        <taxon>Tracheophyta</taxon>
        <taxon>Spermatophyta</taxon>
        <taxon>Magnoliopsida</taxon>
        <taxon>Liliopsida</taxon>
        <taxon>Asparagales</taxon>
        <taxon>Asparagaceae</taxon>
        <taxon>Asparagoideae</taxon>
        <taxon>Asparagus</taxon>
    </lineage>
</organism>
<dbReference type="Gramene" id="ONK75599">
    <property type="protein sequence ID" value="ONK75599"/>
    <property type="gene ID" value="A4U43_C03F18590"/>
</dbReference>
<name>A0A5P1FFG5_ASPOF</name>
<dbReference type="AlphaFoldDB" id="A0A5P1FFG5"/>
<dbReference type="EMBL" id="CM007383">
    <property type="protein sequence ID" value="ONK75599.1"/>
    <property type="molecule type" value="Genomic_DNA"/>
</dbReference>
<evidence type="ECO:0000313" key="2">
    <source>
        <dbReference type="Proteomes" id="UP000243459"/>
    </source>
</evidence>
<reference evidence="2" key="1">
    <citation type="journal article" date="2017" name="Nat. Commun.">
        <title>The asparagus genome sheds light on the origin and evolution of a young Y chromosome.</title>
        <authorList>
            <person name="Harkess A."/>
            <person name="Zhou J."/>
            <person name="Xu C."/>
            <person name="Bowers J.E."/>
            <person name="Van der Hulst R."/>
            <person name="Ayyampalayam S."/>
            <person name="Mercati F."/>
            <person name="Riccardi P."/>
            <person name="McKain M.R."/>
            <person name="Kakrana A."/>
            <person name="Tang H."/>
            <person name="Ray J."/>
            <person name="Groenendijk J."/>
            <person name="Arikit S."/>
            <person name="Mathioni S.M."/>
            <person name="Nakano M."/>
            <person name="Shan H."/>
            <person name="Telgmann-Rauber A."/>
            <person name="Kanno A."/>
            <person name="Yue Z."/>
            <person name="Chen H."/>
            <person name="Li W."/>
            <person name="Chen Y."/>
            <person name="Xu X."/>
            <person name="Zhang Y."/>
            <person name="Luo S."/>
            <person name="Chen H."/>
            <person name="Gao J."/>
            <person name="Mao Z."/>
            <person name="Pires J.C."/>
            <person name="Luo M."/>
            <person name="Kudrna D."/>
            <person name="Wing R.A."/>
            <person name="Meyers B.C."/>
            <person name="Yi K."/>
            <person name="Kong H."/>
            <person name="Lavrijsen P."/>
            <person name="Sunseri F."/>
            <person name="Falavigna A."/>
            <person name="Ye Y."/>
            <person name="Leebens-Mack J.H."/>
            <person name="Chen G."/>
        </authorList>
    </citation>
    <scope>NUCLEOTIDE SEQUENCE [LARGE SCALE GENOMIC DNA]</scope>
    <source>
        <strain evidence="2">cv. DH0086</strain>
    </source>
</reference>
<proteinExistence type="predicted"/>